<dbReference type="AlphaFoldDB" id="A0A051TU07"/>
<dbReference type="HOGENOM" id="CLU_3370061_0_0_11"/>
<name>A0A051TU07_9MYCO</name>
<gene>
    <name evidence="1" type="ORF">K875_05394</name>
</gene>
<evidence type="ECO:0000313" key="2">
    <source>
        <dbReference type="Proteomes" id="UP000025947"/>
    </source>
</evidence>
<dbReference type="EMBL" id="JLXW01000011">
    <property type="protein sequence ID" value="KBZ59826.1"/>
    <property type="molecule type" value="Genomic_DNA"/>
</dbReference>
<protein>
    <submittedName>
        <fullName evidence="1">Uncharacterized protein</fullName>
    </submittedName>
</protein>
<organism evidence="1 2">
    <name type="scientific">Mycobacterium [tuberculosis] TKK-01-0051</name>
    <dbReference type="NCBI Taxonomy" id="1324261"/>
    <lineage>
        <taxon>Bacteria</taxon>
        <taxon>Bacillati</taxon>
        <taxon>Actinomycetota</taxon>
        <taxon>Actinomycetes</taxon>
        <taxon>Mycobacteriales</taxon>
        <taxon>Mycobacteriaceae</taxon>
        <taxon>Mycobacterium</taxon>
        <taxon>Mycobacterium avium complex (MAC)</taxon>
    </lineage>
</organism>
<comment type="caution">
    <text evidence="1">The sequence shown here is derived from an EMBL/GenBank/DDBJ whole genome shotgun (WGS) entry which is preliminary data.</text>
</comment>
<sequence length="34" mass="3412">AATRCAPALPELAIAASGSLDFFSCVYIGEGPGR</sequence>
<keyword evidence="2" id="KW-1185">Reference proteome</keyword>
<dbReference type="Proteomes" id="UP000025947">
    <property type="component" value="Unassembled WGS sequence"/>
</dbReference>
<feature type="non-terminal residue" evidence="1">
    <location>
        <position position="1"/>
    </location>
</feature>
<reference evidence="1 2" key="1">
    <citation type="submission" date="2014-04" db="EMBL/GenBank/DDBJ databases">
        <title>The Genome Sequence of Mycobacterium tuberculosis TKK-01-0051.</title>
        <authorList>
            <consortium name="The Broad Institute Genomics Platform"/>
            <consortium name="The Broad Institute Genome Sequencing Center for Infectious Disease"/>
            <person name="Earl A.M."/>
            <person name="Cohen K."/>
            <person name="Pym A."/>
            <person name="Bishai W."/>
            <person name="Maharaj K."/>
            <person name="Desjardins C."/>
            <person name="Abeel T."/>
            <person name="Young S."/>
            <person name="Zeng Q."/>
            <person name="Gargeya S."/>
            <person name="Abouelleil A."/>
            <person name="Alvarado L."/>
            <person name="Chapman S.B."/>
            <person name="Gainer-Dewar J."/>
            <person name="Goldberg J."/>
            <person name="Griggs A."/>
            <person name="Gujja S."/>
            <person name="Hansen M."/>
            <person name="Howarth C."/>
            <person name="Imamovic A."/>
            <person name="Larimer J."/>
            <person name="Murphy C."/>
            <person name="Naylor J."/>
            <person name="Pearson M."/>
            <person name="Poon T.W."/>
            <person name="Priest M."/>
            <person name="Roberts A."/>
            <person name="Saif S."/>
            <person name="Shea T."/>
            <person name="Sykes S."/>
            <person name="Wortman J."/>
            <person name="Nusbaum C."/>
            <person name="Birren B."/>
        </authorList>
    </citation>
    <scope>NUCLEOTIDE SEQUENCE [LARGE SCALE GENOMIC DNA]</scope>
    <source>
        <strain evidence="1 2">TKK-01-0051</strain>
    </source>
</reference>
<evidence type="ECO:0000313" key="1">
    <source>
        <dbReference type="EMBL" id="KBZ59826.1"/>
    </source>
</evidence>
<proteinExistence type="predicted"/>
<accession>A0A051TU07</accession>